<sequence length="278" mass="28252">MGQTNSVSAATTGEYVVKAGDTLSAIAAANNANVDRLAAANKLADKNVIMVGQTLTLNVAVQAQAVSTSTYTVKAGDTLSGIAASTGVSQSTLISLNGIQNGNLLMVGQVLKLAGVPVASQTQATAPVAPAATTQQAAPAQAAPVQKAAPAQTAPVQKAAPAQTAPAKTYTAPKYTAPRYAAPKYTAPKTQTAQPTTTYRSTATGSEAAAKAAIAQRESGGSYTAQNGQYIGKYQLSSSYLNGDYSAANQEKAADQYVATRYGSWANALAHSNAQGWY</sequence>
<dbReference type="PANTHER" id="PTHR33734">
    <property type="entry name" value="LYSM DOMAIN-CONTAINING GPI-ANCHORED PROTEIN 2"/>
    <property type="match status" value="1"/>
</dbReference>
<accession>A0ABW4CZF6</accession>
<dbReference type="PANTHER" id="PTHR33734:SF22">
    <property type="entry name" value="MEMBRANE-BOUND LYTIC MUREIN TRANSGLYCOSYLASE D"/>
    <property type="match status" value="1"/>
</dbReference>
<gene>
    <name evidence="3" type="ORF">ACFQ5K_12420</name>
</gene>
<organism evidence="3 4">
    <name type="scientific">Lacticaseibacillus hegangensis</name>
    <dbReference type="NCBI Taxonomy" id="2486010"/>
    <lineage>
        <taxon>Bacteria</taxon>
        <taxon>Bacillati</taxon>
        <taxon>Bacillota</taxon>
        <taxon>Bacilli</taxon>
        <taxon>Lactobacillales</taxon>
        <taxon>Lactobacillaceae</taxon>
        <taxon>Lacticaseibacillus</taxon>
    </lineage>
</organism>
<evidence type="ECO:0000313" key="3">
    <source>
        <dbReference type="EMBL" id="MFD1442184.1"/>
    </source>
</evidence>
<dbReference type="InterPro" id="IPR036779">
    <property type="entry name" value="LysM_dom_sf"/>
</dbReference>
<evidence type="ECO:0000259" key="2">
    <source>
        <dbReference type="PROSITE" id="PS51782"/>
    </source>
</evidence>
<feature type="domain" description="LysM" evidence="2">
    <location>
        <begin position="13"/>
        <end position="57"/>
    </location>
</feature>
<reference evidence="4" key="1">
    <citation type="journal article" date="2019" name="Int. J. Syst. Evol. Microbiol.">
        <title>The Global Catalogue of Microorganisms (GCM) 10K type strain sequencing project: providing services to taxonomists for standard genome sequencing and annotation.</title>
        <authorList>
            <consortium name="The Broad Institute Genomics Platform"/>
            <consortium name="The Broad Institute Genome Sequencing Center for Infectious Disease"/>
            <person name="Wu L."/>
            <person name="Ma J."/>
        </authorList>
    </citation>
    <scope>NUCLEOTIDE SEQUENCE [LARGE SCALE GENOMIC DNA]</scope>
    <source>
        <strain evidence="4">CCM 8912</strain>
    </source>
</reference>
<dbReference type="Gene3D" id="3.10.350.10">
    <property type="entry name" value="LysM domain"/>
    <property type="match status" value="2"/>
</dbReference>
<evidence type="ECO:0000256" key="1">
    <source>
        <dbReference type="SAM" id="MobiDB-lite"/>
    </source>
</evidence>
<dbReference type="PROSITE" id="PS51782">
    <property type="entry name" value="LYSM"/>
    <property type="match status" value="2"/>
</dbReference>
<name>A0ABW4CZF6_9LACO</name>
<feature type="domain" description="LysM" evidence="2">
    <location>
        <begin position="69"/>
        <end position="113"/>
    </location>
</feature>
<dbReference type="SMART" id="SM00257">
    <property type="entry name" value="LysM"/>
    <property type="match status" value="2"/>
</dbReference>
<comment type="caution">
    <text evidence="3">The sequence shown here is derived from an EMBL/GenBank/DDBJ whole genome shotgun (WGS) entry which is preliminary data.</text>
</comment>
<dbReference type="RefSeq" id="WP_379909894.1">
    <property type="nucleotide sequence ID" value="NZ_JBHTOK010000079.1"/>
</dbReference>
<feature type="region of interest" description="Disordered" evidence="1">
    <location>
        <begin position="140"/>
        <end position="167"/>
    </location>
</feature>
<evidence type="ECO:0000313" key="4">
    <source>
        <dbReference type="Proteomes" id="UP001597212"/>
    </source>
</evidence>
<proteinExistence type="predicted"/>
<dbReference type="InterPro" id="IPR018392">
    <property type="entry name" value="LysM"/>
</dbReference>
<dbReference type="CDD" id="cd00118">
    <property type="entry name" value="LysM"/>
    <property type="match status" value="2"/>
</dbReference>
<dbReference type="EMBL" id="JBHTOK010000079">
    <property type="protein sequence ID" value="MFD1442184.1"/>
    <property type="molecule type" value="Genomic_DNA"/>
</dbReference>
<keyword evidence="4" id="KW-1185">Reference proteome</keyword>
<dbReference type="Proteomes" id="UP001597212">
    <property type="component" value="Unassembled WGS sequence"/>
</dbReference>
<dbReference type="Pfam" id="PF01476">
    <property type="entry name" value="LysM"/>
    <property type="match status" value="2"/>
</dbReference>
<dbReference type="SUPFAM" id="SSF54106">
    <property type="entry name" value="LysM domain"/>
    <property type="match status" value="2"/>
</dbReference>
<protein>
    <submittedName>
        <fullName evidence="3">LysM peptidoglycan-binding domain-containing protein</fullName>
    </submittedName>
</protein>